<protein>
    <submittedName>
        <fullName evidence="9">Glycosyltransferase family 39 protein</fullName>
        <ecNumber evidence="9">2.4.-.-</ecNumber>
    </submittedName>
</protein>
<feature type="transmembrane region" description="Helical" evidence="8">
    <location>
        <begin position="256"/>
        <end position="276"/>
    </location>
</feature>
<feature type="transmembrane region" description="Helical" evidence="8">
    <location>
        <begin position="217"/>
        <end position="236"/>
    </location>
</feature>
<dbReference type="PANTHER" id="PTHR33908:SF11">
    <property type="entry name" value="MEMBRANE PROTEIN"/>
    <property type="match status" value="1"/>
</dbReference>
<keyword evidence="5 8" id="KW-0812">Transmembrane</keyword>
<evidence type="ECO:0000256" key="4">
    <source>
        <dbReference type="ARBA" id="ARBA00022679"/>
    </source>
</evidence>
<dbReference type="Proteomes" id="UP000783287">
    <property type="component" value="Unassembled WGS sequence"/>
</dbReference>
<dbReference type="GO" id="GO:0016763">
    <property type="term" value="F:pentosyltransferase activity"/>
    <property type="evidence" value="ECO:0007669"/>
    <property type="project" value="TreeGrafter"/>
</dbReference>
<keyword evidence="6 8" id="KW-1133">Transmembrane helix</keyword>
<keyword evidence="4 9" id="KW-0808">Transferase</keyword>
<dbReference type="EC" id="2.4.-.-" evidence="9"/>
<feature type="transmembrane region" description="Helical" evidence="8">
    <location>
        <begin position="143"/>
        <end position="161"/>
    </location>
</feature>
<comment type="subcellular location">
    <subcellularLocation>
        <location evidence="1">Cell membrane</location>
        <topology evidence="1">Multi-pass membrane protein</topology>
    </subcellularLocation>
</comment>
<feature type="transmembrane region" description="Helical" evidence="8">
    <location>
        <begin position="24"/>
        <end position="44"/>
    </location>
</feature>
<feature type="transmembrane region" description="Helical" evidence="8">
    <location>
        <begin position="401"/>
        <end position="417"/>
    </location>
</feature>
<organism evidence="9 10">
    <name type="scientific">Candidatus Dojkabacteria bacterium</name>
    <dbReference type="NCBI Taxonomy" id="2099670"/>
    <lineage>
        <taxon>Bacteria</taxon>
        <taxon>Candidatus Dojkabacteria</taxon>
    </lineage>
</organism>
<reference evidence="9" key="2">
    <citation type="journal article" date="2021" name="Microbiome">
        <title>Successional dynamics and alternative stable states in a saline activated sludge microbial community over 9 years.</title>
        <authorList>
            <person name="Wang Y."/>
            <person name="Ye J."/>
            <person name="Ju F."/>
            <person name="Liu L."/>
            <person name="Boyd J.A."/>
            <person name="Deng Y."/>
            <person name="Parks D.H."/>
            <person name="Jiang X."/>
            <person name="Yin X."/>
            <person name="Woodcroft B.J."/>
            <person name="Tyson G.W."/>
            <person name="Hugenholtz P."/>
            <person name="Polz M.F."/>
            <person name="Zhang T."/>
        </authorList>
    </citation>
    <scope>NUCLEOTIDE SEQUENCE</scope>
    <source>
        <strain evidence="9">HKST-UBA14</strain>
    </source>
</reference>
<dbReference type="EMBL" id="JAGQLK010000043">
    <property type="protein sequence ID" value="MCA9383239.1"/>
    <property type="molecule type" value="Genomic_DNA"/>
</dbReference>
<dbReference type="PANTHER" id="PTHR33908">
    <property type="entry name" value="MANNOSYLTRANSFERASE YKCB-RELATED"/>
    <property type="match status" value="1"/>
</dbReference>
<reference evidence="9" key="1">
    <citation type="submission" date="2020-04" db="EMBL/GenBank/DDBJ databases">
        <authorList>
            <person name="Zhang T."/>
        </authorList>
    </citation>
    <scope>NUCLEOTIDE SEQUENCE</scope>
    <source>
        <strain evidence="9">HKST-UBA14</strain>
    </source>
</reference>
<feature type="transmembrane region" description="Helical" evidence="8">
    <location>
        <begin position="50"/>
        <end position="70"/>
    </location>
</feature>
<dbReference type="AlphaFoldDB" id="A0A955L565"/>
<keyword evidence="2" id="KW-1003">Cell membrane</keyword>
<accession>A0A955L565</accession>
<gene>
    <name evidence="9" type="ORF">KC909_02635</name>
</gene>
<feature type="transmembrane region" description="Helical" evidence="8">
    <location>
        <begin position="450"/>
        <end position="471"/>
    </location>
</feature>
<evidence type="ECO:0000256" key="7">
    <source>
        <dbReference type="ARBA" id="ARBA00023136"/>
    </source>
</evidence>
<evidence type="ECO:0000256" key="3">
    <source>
        <dbReference type="ARBA" id="ARBA00022676"/>
    </source>
</evidence>
<evidence type="ECO:0000313" key="9">
    <source>
        <dbReference type="EMBL" id="MCA9383239.1"/>
    </source>
</evidence>
<feature type="transmembrane region" description="Helical" evidence="8">
    <location>
        <begin position="91"/>
        <end position="113"/>
    </location>
</feature>
<evidence type="ECO:0000256" key="1">
    <source>
        <dbReference type="ARBA" id="ARBA00004651"/>
    </source>
</evidence>
<evidence type="ECO:0000256" key="2">
    <source>
        <dbReference type="ARBA" id="ARBA00022475"/>
    </source>
</evidence>
<evidence type="ECO:0000313" key="10">
    <source>
        <dbReference type="Proteomes" id="UP000783287"/>
    </source>
</evidence>
<keyword evidence="3 9" id="KW-0328">Glycosyltransferase</keyword>
<name>A0A955L565_9BACT</name>
<dbReference type="GO" id="GO:0005886">
    <property type="term" value="C:plasma membrane"/>
    <property type="evidence" value="ECO:0007669"/>
    <property type="project" value="UniProtKB-SubCell"/>
</dbReference>
<feature type="transmembrane region" description="Helical" evidence="8">
    <location>
        <begin position="423"/>
        <end position="441"/>
    </location>
</feature>
<evidence type="ECO:0000256" key="6">
    <source>
        <dbReference type="ARBA" id="ARBA00022989"/>
    </source>
</evidence>
<comment type="caution">
    <text evidence="9">The sequence shown here is derived from an EMBL/GenBank/DDBJ whole genome shotgun (WGS) entry which is preliminary data.</text>
</comment>
<keyword evidence="7 8" id="KW-0472">Membrane</keyword>
<evidence type="ECO:0000256" key="5">
    <source>
        <dbReference type="ARBA" id="ARBA00022692"/>
    </source>
</evidence>
<feature type="transmembrane region" description="Helical" evidence="8">
    <location>
        <begin position="196"/>
        <end position="212"/>
    </location>
</feature>
<dbReference type="GO" id="GO:0009103">
    <property type="term" value="P:lipopolysaccharide biosynthetic process"/>
    <property type="evidence" value="ECO:0007669"/>
    <property type="project" value="UniProtKB-ARBA"/>
</dbReference>
<proteinExistence type="predicted"/>
<sequence>MSTKKTQKSQNLLSKVLSTFKGNFDLQVLTLLVFEFIILVLYHADEKLQWNPYILLIWTSAILAGLFISYSAIPQSYKDRFIKILHKEKRWLISISVFALLLRIIILDTYPYVALGDELREIGINGLNFITGSNKDYFQLGSYAGYTYIFSIPGIIGYHIFGGSPIAYRLPAALIGVATVLVTYFLGYLWKGRKGGLILSVLLASSTIHLHFSRTEFIIVSSSFISLCILIAGYLSSRNSKMYLLLGLAFGFSMHAYVAVRSVMIAVAISIAFLEVQKALENKNFSEVTKHTLQKAVRIVIGFIVGFGPSMIIPNFLGSSGSGNLIFNDPIFLNTSLQNKLEILVQLYEQSFGVFFYADTTANFHFPGSGSLLDFPLTLFFILGLSALILKKNKMFLEKTFLCLLFIIPLFNQVLVGEPGEEHRILVALPYALAVAMYGIFKAAELSKKYYIHILIVLTVFSSFYSTYNYFILRLSDKDIIQVNQTEYAFEYMARYIAADSDPSKTYIIYSDQSFHVNLLHYKEKLRFNTSGLRVEILDQTQIDVLYPEGIPVNTTLLLYDKLEMFEENIKSEIFYTCPDTRFIPEYKCPPNYTSSSFGIYIAEY</sequence>
<evidence type="ECO:0000256" key="8">
    <source>
        <dbReference type="SAM" id="Phobius"/>
    </source>
</evidence>
<feature type="transmembrane region" description="Helical" evidence="8">
    <location>
        <begin position="296"/>
        <end position="317"/>
    </location>
</feature>
<feature type="transmembrane region" description="Helical" evidence="8">
    <location>
        <begin position="372"/>
        <end position="389"/>
    </location>
</feature>
<dbReference type="InterPro" id="IPR050297">
    <property type="entry name" value="LipidA_mod_glycosyltrf_83"/>
</dbReference>
<feature type="transmembrane region" description="Helical" evidence="8">
    <location>
        <begin position="168"/>
        <end position="190"/>
    </location>
</feature>